<feature type="domain" description="SGNH" evidence="3">
    <location>
        <begin position="457"/>
        <end position="673"/>
    </location>
</feature>
<gene>
    <name evidence="4" type="ORF">GCM10009668_33010</name>
</gene>
<protein>
    <recommendedName>
        <fullName evidence="6">Acyltransferase</fullName>
    </recommendedName>
</protein>
<keyword evidence="1" id="KW-0472">Membrane</keyword>
<accession>A0ABN1TZA2</accession>
<feature type="transmembrane region" description="Helical" evidence="1">
    <location>
        <begin position="59"/>
        <end position="80"/>
    </location>
</feature>
<evidence type="ECO:0000313" key="4">
    <source>
        <dbReference type="EMBL" id="GAA1109890.1"/>
    </source>
</evidence>
<evidence type="ECO:0000259" key="3">
    <source>
        <dbReference type="Pfam" id="PF19040"/>
    </source>
</evidence>
<dbReference type="InterPro" id="IPR043968">
    <property type="entry name" value="SGNH"/>
</dbReference>
<dbReference type="InterPro" id="IPR002656">
    <property type="entry name" value="Acyl_transf_3_dom"/>
</dbReference>
<dbReference type="Pfam" id="PF19040">
    <property type="entry name" value="SGNH"/>
    <property type="match status" value="1"/>
</dbReference>
<sequence>MQDDYQAYVAPKGPQESKDAWPTVDVVSQPHIPALDGLRTIAVYLVLVFHAGVSSFDGGFVGVDLFFVLSGFLVTGLILAEVEERGGLRLGHFYARRVRRLLPAALVVIVATSAIFMLVASAVQRLPWTGDAQSALLYFANWRFIHQEGDYFGADVDKSPFLHFWSLAVEEQFYLIFPLVVIALVWLRKRWRPALAVGLSVLFLASFAAQLYWAEHDPSHAYYGTDARLYQLLAGALAALSLRAVRRNRAQDAGNRLRPGVGWVFLAILLVAATDLVDFTPSTRGILATLATTGLVLTLAEQKDRSLAWLLGRPTVVYLGRISYGTYLWHWPVLLLIPYWLDLPAWGMALLTFAVASGLAALSFEIFEHPLRTGRWLRRFGWRTVVVGVAASAVLAVTAVPALLDSHRAPATASTTERPSLELAGAGDEPIPTDLDWAAYSAEVGAANAYCTLEETDVCTEHEEPTGPRVMLAGDSHSLMLTPTLKALAEEHGFSLFRSSVGGCSWQRGVTKPVHAEAKREQCGEARAALYGGLIDELDIDTVLLTQLPRGNDLADLTDEELIGDALVERTVRESLDYFAAEGVRVVVLASALVPKASIGDPLECLATSTLISQCRVPAPTSAPLIDSFYRTADVRSDAVTVVDINPVMCTHWPVCDALDADGHPIWRDALHFLPSALSKRSAEIWDLLEATGAFAS</sequence>
<feature type="transmembrane region" description="Helical" evidence="1">
    <location>
        <begin position="380"/>
        <end position="404"/>
    </location>
</feature>
<proteinExistence type="predicted"/>
<feature type="transmembrane region" description="Helical" evidence="1">
    <location>
        <begin position="347"/>
        <end position="368"/>
    </location>
</feature>
<dbReference type="EMBL" id="BAAALG010000012">
    <property type="protein sequence ID" value="GAA1109890.1"/>
    <property type="molecule type" value="Genomic_DNA"/>
</dbReference>
<feature type="domain" description="Acyltransferase 3" evidence="2">
    <location>
        <begin position="33"/>
        <end position="356"/>
    </location>
</feature>
<keyword evidence="1" id="KW-1133">Transmembrane helix</keyword>
<feature type="transmembrane region" description="Helical" evidence="1">
    <location>
        <begin position="194"/>
        <end position="213"/>
    </location>
</feature>
<evidence type="ECO:0000313" key="5">
    <source>
        <dbReference type="Proteomes" id="UP001501581"/>
    </source>
</evidence>
<dbReference type="InterPro" id="IPR050879">
    <property type="entry name" value="Acyltransferase_3"/>
</dbReference>
<feature type="transmembrane region" description="Helical" evidence="1">
    <location>
        <begin position="101"/>
        <end position="123"/>
    </location>
</feature>
<keyword evidence="1" id="KW-0812">Transmembrane</keyword>
<organism evidence="4 5">
    <name type="scientific">Nocardioides dubius</name>
    <dbReference type="NCBI Taxonomy" id="317019"/>
    <lineage>
        <taxon>Bacteria</taxon>
        <taxon>Bacillati</taxon>
        <taxon>Actinomycetota</taxon>
        <taxon>Actinomycetes</taxon>
        <taxon>Propionibacteriales</taxon>
        <taxon>Nocardioidaceae</taxon>
        <taxon>Nocardioides</taxon>
    </lineage>
</organism>
<dbReference type="PANTHER" id="PTHR23028">
    <property type="entry name" value="ACETYLTRANSFERASE"/>
    <property type="match status" value="1"/>
</dbReference>
<feature type="transmembrane region" description="Helical" evidence="1">
    <location>
        <begin position="257"/>
        <end position="277"/>
    </location>
</feature>
<dbReference type="Proteomes" id="UP001501581">
    <property type="component" value="Unassembled WGS sequence"/>
</dbReference>
<dbReference type="PANTHER" id="PTHR23028:SF53">
    <property type="entry name" value="ACYL_TRANSF_3 DOMAIN-CONTAINING PROTEIN"/>
    <property type="match status" value="1"/>
</dbReference>
<reference evidence="4 5" key="1">
    <citation type="journal article" date="2019" name="Int. J. Syst. Evol. Microbiol.">
        <title>The Global Catalogue of Microorganisms (GCM) 10K type strain sequencing project: providing services to taxonomists for standard genome sequencing and annotation.</title>
        <authorList>
            <consortium name="The Broad Institute Genomics Platform"/>
            <consortium name="The Broad Institute Genome Sequencing Center for Infectious Disease"/>
            <person name="Wu L."/>
            <person name="Ma J."/>
        </authorList>
    </citation>
    <scope>NUCLEOTIDE SEQUENCE [LARGE SCALE GENOMIC DNA]</scope>
    <source>
        <strain evidence="4 5">JCM 13008</strain>
    </source>
</reference>
<feature type="transmembrane region" description="Helical" evidence="1">
    <location>
        <begin position="164"/>
        <end position="187"/>
    </location>
</feature>
<feature type="transmembrane region" description="Helical" evidence="1">
    <location>
        <begin position="283"/>
        <end position="301"/>
    </location>
</feature>
<comment type="caution">
    <text evidence="4">The sequence shown here is derived from an EMBL/GenBank/DDBJ whole genome shotgun (WGS) entry which is preliminary data.</text>
</comment>
<evidence type="ECO:0000256" key="1">
    <source>
        <dbReference type="SAM" id="Phobius"/>
    </source>
</evidence>
<feature type="transmembrane region" description="Helical" evidence="1">
    <location>
        <begin position="322"/>
        <end position="341"/>
    </location>
</feature>
<dbReference type="Pfam" id="PF01757">
    <property type="entry name" value="Acyl_transf_3"/>
    <property type="match status" value="1"/>
</dbReference>
<keyword evidence="5" id="KW-1185">Reference proteome</keyword>
<evidence type="ECO:0008006" key="6">
    <source>
        <dbReference type="Google" id="ProtNLM"/>
    </source>
</evidence>
<name>A0ABN1TZA2_9ACTN</name>
<evidence type="ECO:0000259" key="2">
    <source>
        <dbReference type="Pfam" id="PF01757"/>
    </source>
</evidence>
<feature type="transmembrane region" description="Helical" evidence="1">
    <location>
        <begin position="228"/>
        <end position="245"/>
    </location>
</feature>